<evidence type="ECO:0000256" key="13">
    <source>
        <dbReference type="ARBA" id="ARBA00023002"/>
    </source>
</evidence>
<dbReference type="PANTHER" id="PTHR43809">
    <property type="entry name" value="NITRITE REDUCTASE (NADH) LARGE SUBUNIT"/>
    <property type="match status" value="1"/>
</dbReference>
<keyword evidence="6 20" id="KW-0004">4Fe-4S</keyword>
<dbReference type="PROSITE" id="PS00365">
    <property type="entry name" value="NIR_SIR"/>
    <property type="match status" value="1"/>
</dbReference>
<keyword evidence="9" id="KW-0001">2Fe-2S</keyword>
<reference evidence="26 27" key="1">
    <citation type="submission" date="2017-07" db="EMBL/GenBank/DDBJ databases">
        <title>Amycolatopsis alba DSM 44262 Genome sequencing and assembly.</title>
        <authorList>
            <person name="Kaur N."/>
            <person name="Mayilraj S."/>
        </authorList>
    </citation>
    <scope>NUCLEOTIDE SEQUENCE [LARGE SCALE GENOMIC DNA]</scope>
    <source>
        <strain evidence="26 27">DSM 44262</strain>
    </source>
</reference>
<dbReference type="GO" id="GO:0098809">
    <property type="term" value="F:nitrite reductase activity"/>
    <property type="evidence" value="ECO:0007669"/>
    <property type="project" value="InterPro"/>
</dbReference>
<dbReference type="Pfam" id="PF18267">
    <property type="entry name" value="Rubredoxin_C"/>
    <property type="match status" value="1"/>
</dbReference>
<feature type="binding site" description="axial binding residue" evidence="20">
    <location>
        <position position="677"/>
    </location>
    <ligand>
        <name>siroheme</name>
        <dbReference type="ChEBI" id="CHEBI:60052"/>
    </ligand>
    <ligandPart>
        <name>Fe</name>
        <dbReference type="ChEBI" id="CHEBI:18248"/>
    </ligandPart>
</feature>
<dbReference type="Pfam" id="PF04324">
    <property type="entry name" value="Fer2_BFD"/>
    <property type="match status" value="1"/>
</dbReference>
<feature type="binding site" evidence="20">
    <location>
        <position position="673"/>
    </location>
    <ligand>
        <name>[4Fe-4S] cluster</name>
        <dbReference type="ChEBI" id="CHEBI:49883"/>
    </ligand>
</feature>
<evidence type="ECO:0000256" key="2">
    <source>
        <dbReference type="ARBA" id="ARBA00003247"/>
    </source>
</evidence>
<dbReference type="GO" id="GO:0046872">
    <property type="term" value="F:metal ion binding"/>
    <property type="evidence" value="ECO:0007669"/>
    <property type="project" value="UniProtKB-KW"/>
</dbReference>
<comment type="catalytic activity">
    <reaction evidence="18">
        <text>hydrogen sulfide + 6 oxidized [2Fe-2S]-[ferredoxin] + 3 H2O = sulfite + 6 reduced [2Fe-2S]-[ferredoxin] + 7 H(+)</text>
        <dbReference type="Rhea" id="RHEA:23132"/>
        <dbReference type="Rhea" id="RHEA-COMP:10000"/>
        <dbReference type="Rhea" id="RHEA-COMP:10001"/>
        <dbReference type="ChEBI" id="CHEBI:15377"/>
        <dbReference type="ChEBI" id="CHEBI:15378"/>
        <dbReference type="ChEBI" id="CHEBI:17359"/>
        <dbReference type="ChEBI" id="CHEBI:29919"/>
        <dbReference type="ChEBI" id="CHEBI:33737"/>
        <dbReference type="ChEBI" id="CHEBI:33738"/>
        <dbReference type="EC" id="1.8.7.1"/>
    </reaction>
</comment>
<keyword evidence="7 20" id="KW-0349">Heme</keyword>
<comment type="similarity">
    <text evidence="4">Belongs to the nitrite and sulfite reductase 4Fe-4S domain family.</text>
</comment>
<keyword evidence="13" id="KW-0560">Oxidoreductase</keyword>
<evidence type="ECO:0000259" key="23">
    <source>
        <dbReference type="Pfam" id="PF04324"/>
    </source>
</evidence>
<comment type="caution">
    <text evidence="26">The sequence shown here is derived from an EMBL/GenBank/DDBJ whole genome shotgun (WGS) entry which is preliminary data.</text>
</comment>
<dbReference type="FunFam" id="3.50.50.60:FF:000033">
    <property type="entry name" value="Nitrite reductase [NAD(P)H], large subunit"/>
    <property type="match status" value="1"/>
</dbReference>
<dbReference type="InterPro" id="IPR041575">
    <property type="entry name" value="Rubredoxin_C"/>
</dbReference>
<gene>
    <name evidence="26" type="ORF">CFP75_37650</name>
</gene>
<evidence type="ECO:0000256" key="14">
    <source>
        <dbReference type="ARBA" id="ARBA00023004"/>
    </source>
</evidence>
<evidence type="ECO:0000256" key="8">
    <source>
        <dbReference type="ARBA" id="ARBA00022630"/>
    </source>
</evidence>
<evidence type="ECO:0000256" key="20">
    <source>
        <dbReference type="PIRSR" id="PIRSR037149-1"/>
    </source>
</evidence>
<dbReference type="NCBIfam" id="TIGR02374">
    <property type="entry name" value="nitri_red_nirB"/>
    <property type="match status" value="1"/>
</dbReference>
<dbReference type="InterPro" id="IPR036188">
    <property type="entry name" value="FAD/NAD-bd_sf"/>
</dbReference>
<dbReference type="Pfam" id="PF07992">
    <property type="entry name" value="Pyr_redox_2"/>
    <property type="match status" value="1"/>
</dbReference>
<comment type="cofactor">
    <cofactor evidence="20">
        <name>[4Fe-4S] cluster</name>
        <dbReference type="ChEBI" id="CHEBI:49883"/>
    </cofactor>
    <text evidence="20">Binds 1 [4Fe-4S] cluster per subunit.</text>
</comment>
<dbReference type="PRINTS" id="PR00368">
    <property type="entry name" value="FADPNR"/>
</dbReference>
<dbReference type="InterPro" id="IPR052034">
    <property type="entry name" value="NasD-like"/>
</dbReference>
<keyword evidence="10 20" id="KW-0479">Metal-binding</keyword>
<evidence type="ECO:0000256" key="16">
    <source>
        <dbReference type="ARBA" id="ARBA00023063"/>
    </source>
</evidence>
<comment type="function">
    <text evidence="2">Catalyzes the reduction of sulfite to sulfide, a step in the biosynthesis of sulfur-containing amino acids and cofactors.</text>
</comment>
<evidence type="ECO:0000256" key="5">
    <source>
        <dbReference type="ARBA" id="ARBA00012353"/>
    </source>
</evidence>
<dbReference type="InterPro" id="IPR006067">
    <property type="entry name" value="NO2/SO3_Rdtase_4Fe4S_dom"/>
</dbReference>
<dbReference type="Gene3D" id="3.30.413.10">
    <property type="entry name" value="Sulfite Reductase Hemoprotein, domain 1"/>
    <property type="match status" value="1"/>
</dbReference>
<accession>A0A229RAZ9</accession>
<evidence type="ECO:0000256" key="1">
    <source>
        <dbReference type="ARBA" id="ARBA00001974"/>
    </source>
</evidence>
<feature type="domain" description="BFD-like [2Fe-2S]-binding" evidence="23">
    <location>
        <begin position="419"/>
        <end position="466"/>
    </location>
</feature>
<evidence type="ECO:0000313" key="27">
    <source>
        <dbReference type="Proteomes" id="UP000215563"/>
    </source>
</evidence>
<dbReference type="Pfam" id="PF01077">
    <property type="entry name" value="NIR_SIR"/>
    <property type="match status" value="1"/>
</dbReference>
<dbReference type="PANTHER" id="PTHR43809:SF1">
    <property type="entry name" value="NITRITE REDUCTASE (NADH) LARGE SUBUNIT"/>
    <property type="match status" value="1"/>
</dbReference>
<protein>
    <recommendedName>
        <fullName evidence="5">assimilatory sulfite reductase (ferredoxin)</fullName>
        <ecNumber evidence="5">1.8.7.1</ecNumber>
    </recommendedName>
</protein>
<dbReference type="SUPFAM" id="SSF51905">
    <property type="entry name" value="FAD/NAD(P)-binding domain"/>
    <property type="match status" value="1"/>
</dbReference>
<dbReference type="SUPFAM" id="SSF55124">
    <property type="entry name" value="Nitrite/Sulfite reductase N-terminal domain-like"/>
    <property type="match status" value="1"/>
</dbReference>
<dbReference type="InterPro" id="IPR036136">
    <property type="entry name" value="Nit/Sulf_reduc_fer-like_dom_sf"/>
</dbReference>
<dbReference type="CDD" id="cd19944">
    <property type="entry name" value="NirB_Fer2_BFD-like_2"/>
    <property type="match status" value="1"/>
</dbReference>
<keyword evidence="14 20" id="KW-0408">Iron</keyword>
<feature type="domain" description="NADH-rubredoxin oxidoreductase C-terminal" evidence="25">
    <location>
        <begin position="320"/>
        <end position="386"/>
    </location>
</feature>
<dbReference type="FunFam" id="3.30.413.10:FF:000007">
    <property type="entry name" value="Nitrite reductase [NAD(P)H] large subunit"/>
    <property type="match status" value="1"/>
</dbReference>
<evidence type="ECO:0000256" key="18">
    <source>
        <dbReference type="ARBA" id="ARBA00049518"/>
    </source>
</evidence>
<evidence type="ECO:0000256" key="6">
    <source>
        <dbReference type="ARBA" id="ARBA00022485"/>
    </source>
</evidence>
<dbReference type="InterPro" id="IPR041854">
    <property type="entry name" value="BFD-like_2Fe2S-bd_dom_sf"/>
</dbReference>
<dbReference type="RefSeq" id="WP_020633729.1">
    <property type="nucleotide sequence ID" value="NZ_KB913032.1"/>
</dbReference>
<feature type="binding site" evidence="20">
    <location>
        <position position="639"/>
    </location>
    <ligand>
        <name>[4Fe-4S] cluster</name>
        <dbReference type="ChEBI" id="CHEBI:49883"/>
    </ligand>
</feature>
<dbReference type="GO" id="GO:0050311">
    <property type="term" value="F:sulfite reductase (ferredoxin) activity"/>
    <property type="evidence" value="ECO:0007669"/>
    <property type="project" value="UniProtKB-EC"/>
</dbReference>
<dbReference type="GO" id="GO:0051537">
    <property type="term" value="F:2 iron, 2 sulfur cluster binding"/>
    <property type="evidence" value="ECO:0007669"/>
    <property type="project" value="UniProtKB-KW"/>
</dbReference>
<dbReference type="Proteomes" id="UP000215563">
    <property type="component" value="Unassembled WGS sequence"/>
</dbReference>
<dbReference type="Gene3D" id="3.50.50.60">
    <property type="entry name" value="FAD/NAD(P)-binding domain"/>
    <property type="match status" value="2"/>
</dbReference>
<dbReference type="AlphaFoldDB" id="A0A229RAZ9"/>
<evidence type="ECO:0000256" key="4">
    <source>
        <dbReference type="ARBA" id="ARBA00010429"/>
    </source>
</evidence>
<evidence type="ECO:0000256" key="3">
    <source>
        <dbReference type="ARBA" id="ARBA00005096"/>
    </source>
</evidence>
<feature type="binding site" evidence="20">
    <location>
        <position position="633"/>
    </location>
    <ligand>
        <name>[4Fe-4S] cluster</name>
        <dbReference type="ChEBI" id="CHEBI:49883"/>
    </ligand>
</feature>
<dbReference type="PIRSF" id="PIRSF037149">
    <property type="entry name" value="NirB"/>
    <property type="match status" value="1"/>
</dbReference>
<keyword evidence="16 19" id="KW-0534">Nitrate assimilation</keyword>
<dbReference type="InterPro" id="IPR005117">
    <property type="entry name" value="NiRdtase/SiRdtase_haem-b_fer"/>
</dbReference>
<dbReference type="GO" id="GO:0050661">
    <property type="term" value="F:NADP binding"/>
    <property type="evidence" value="ECO:0007669"/>
    <property type="project" value="UniProtKB-UniRule"/>
</dbReference>
<dbReference type="PRINTS" id="PR00397">
    <property type="entry name" value="SIROHAEM"/>
</dbReference>
<keyword evidence="27" id="KW-1185">Reference proteome</keyword>
<sequence>MRKLVVAGHGMVAHRLVEAVRAEDKTGEWEVVVLAEEARPAYDRVALTSYVDTWDPASLALEGADYADDPLVDLRLGDAVASVDRERKVVVTEAGYEQPYDALVLATGSRPFVPPVPGHDLPGCFVYRTIEDLDAIREAAQRPGRGRRSAVVIGGGLLGLEAAKALRDMGLSPHVVEMAPRLMPLQVDEGGGGLLRRLITELDVTVHTGTSTDAIEPDGSRYIAKLGNGTELDVDLVVFSAGIRPRDDLARSSGLEVGARGGILVDDTCRTSDPAVYAIGECAAVDGKVYGIVAPGYAMAEIVAARLTGGEGTFPEPDMSTKLKLMGVDVASFGDAHAATEGALEVAFNDAVAGTYKKLVISDDSKTLLGGVLVGDASEFNTLRAMVGRPLPAGPGAILAPAGGGAAVGVDALPDEAQICSCNAVSKGAITHAITDQGCDSVAKIKGCTRAGTACGSCVPLLGKLLTACGVEQSKALCEHFSQSRAELFQILQATRISTFSEMIDRYGSGTGCAICKPAIASILATLGNGHILAGEQATLQDTNDKFLANLQRNGTYSVVPRIPGGEVTPEKLMVIAQVAMDFGLYTKITGGQRIDLFGATVDQLPLIWRRLVDAGFESGHAYGKSLRTVKSCVGSTWCRYGVQDSVGLAIELELRYRGLRSPHKLKSAVSGCARECAEARSKDFGIIATDKGWNLYVGGNGGATPRHADLLVSEVDTETLIRTIDRFLMFYVRTADRLQRTAPWVEEMEGGLDHLRAVIVDDKLGICEDLDAAMVKHVGDYADEWRGVLEDPEKLAKFSSFVNAPGTPDPTISFRTERDQKVPVLLGIPEVKQ</sequence>
<proteinExistence type="inferred from homology"/>
<dbReference type="GO" id="GO:0020037">
    <property type="term" value="F:heme binding"/>
    <property type="evidence" value="ECO:0007669"/>
    <property type="project" value="InterPro"/>
</dbReference>
<dbReference type="Gene3D" id="3.30.390.30">
    <property type="match status" value="1"/>
</dbReference>
<keyword evidence="12 19" id="KW-0274">FAD</keyword>
<dbReference type="SUPFAM" id="SSF56014">
    <property type="entry name" value="Nitrite and sulphite reductase 4Fe-4S domain-like"/>
    <property type="match status" value="1"/>
</dbReference>
<evidence type="ECO:0000256" key="12">
    <source>
        <dbReference type="ARBA" id="ARBA00022827"/>
    </source>
</evidence>
<dbReference type="GO" id="GO:0051539">
    <property type="term" value="F:4 iron, 4 sulfur cluster binding"/>
    <property type="evidence" value="ECO:0007669"/>
    <property type="project" value="UniProtKB-KW"/>
</dbReference>
<dbReference type="GO" id="GO:0042128">
    <property type="term" value="P:nitrate assimilation"/>
    <property type="evidence" value="ECO:0007669"/>
    <property type="project" value="UniProtKB-UniRule"/>
</dbReference>
<evidence type="ECO:0000256" key="7">
    <source>
        <dbReference type="ARBA" id="ARBA00022617"/>
    </source>
</evidence>
<dbReference type="InterPro" id="IPR023753">
    <property type="entry name" value="FAD/NAD-binding_dom"/>
</dbReference>
<evidence type="ECO:0000259" key="22">
    <source>
        <dbReference type="Pfam" id="PF03460"/>
    </source>
</evidence>
<keyword evidence="11" id="KW-0883">Thioether bond</keyword>
<evidence type="ECO:0000256" key="11">
    <source>
        <dbReference type="ARBA" id="ARBA00022784"/>
    </source>
</evidence>
<dbReference type="InterPro" id="IPR006066">
    <property type="entry name" value="NO2/SO3_Rdtase_FeS/sirohaem_BS"/>
</dbReference>
<evidence type="ECO:0000259" key="24">
    <source>
        <dbReference type="Pfam" id="PF07992"/>
    </source>
</evidence>
<dbReference type="InterPro" id="IPR017121">
    <property type="entry name" value="Nitrite_Rdtase_lsu"/>
</dbReference>
<keyword evidence="8 19" id="KW-0285">Flavoprotein</keyword>
<organism evidence="26 27">
    <name type="scientific">Amycolatopsis alba DSM 44262</name>
    <dbReference type="NCBI Taxonomy" id="1125972"/>
    <lineage>
        <taxon>Bacteria</taxon>
        <taxon>Bacillati</taxon>
        <taxon>Actinomycetota</taxon>
        <taxon>Actinomycetes</taxon>
        <taxon>Pseudonocardiales</taxon>
        <taxon>Pseudonocardiaceae</taxon>
        <taxon>Amycolatopsis</taxon>
    </lineage>
</organism>
<dbReference type="InterPro" id="IPR045854">
    <property type="entry name" value="NO2/SO3_Rdtase_4Fe4S_sf"/>
</dbReference>
<feature type="domain" description="Nitrite/Sulfite reductase ferredoxin-like" evidence="22">
    <location>
        <begin position="552"/>
        <end position="613"/>
    </location>
</feature>
<evidence type="ECO:0000256" key="17">
    <source>
        <dbReference type="ARBA" id="ARBA00034078"/>
    </source>
</evidence>
<dbReference type="InterPro" id="IPR016156">
    <property type="entry name" value="FAD/NAD-linked_Rdtase_dimer_sf"/>
</dbReference>
<comment type="pathway">
    <text evidence="3">Nitrogen metabolism; nitrate reduction (assimilation).</text>
</comment>
<evidence type="ECO:0000259" key="21">
    <source>
        <dbReference type="Pfam" id="PF01077"/>
    </source>
</evidence>
<dbReference type="OrthoDB" id="9768666at2"/>
<evidence type="ECO:0000256" key="10">
    <source>
        <dbReference type="ARBA" id="ARBA00022723"/>
    </source>
</evidence>
<dbReference type="Pfam" id="PF03460">
    <property type="entry name" value="NIR_SIR_ferr"/>
    <property type="match status" value="1"/>
</dbReference>
<feature type="domain" description="Nitrite/sulphite reductase 4Fe-4S" evidence="21">
    <location>
        <begin position="624"/>
        <end position="762"/>
    </location>
</feature>
<name>A0A229RAZ9_AMYAL</name>
<evidence type="ECO:0000256" key="15">
    <source>
        <dbReference type="ARBA" id="ARBA00023014"/>
    </source>
</evidence>
<dbReference type="NCBIfam" id="NF011565">
    <property type="entry name" value="PRK14989.1"/>
    <property type="match status" value="1"/>
</dbReference>
<comment type="cofactor">
    <cofactor evidence="1 19">
        <name>FAD</name>
        <dbReference type="ChEBI" id="CHEBI:57692"/>
    </cofactor>
</comment>
<evidence type="ECO:0000256" key="19">
    <source>
        <dbReference type="PIRNR" id="PIRNR037149"/>
    </source>
</evidence>
<keyword evidence="15 20" id="KW-0411">Iron-sulfur</keyword>
<feature type="binding site" evidence="20">
    <location>
        <position position="677"/>
    </location>
    <ligand>
        <name>[4Fe-4S] cluster</name>
        <dbReference type="ChEBI" id="CHEBI:49883"/>
    </ligand>
</feature>
<evidence type="ECO:0000256" key="9">
    <source>
        <dbReference type="ARBA" id="ARBA00022714"/>
    </source>
</evidence>
<feature type="domain" description="FAD/NAD(P)-binding" evidence="24">
    <location>
        <begin position="4"/>
        <end position="286"/>
    </location>
</feature>
<dbReference type="Gene3D" id="1.10.10.1100">
    <property type="entry name" value="BFD-like [2Fe-2S]-binding domain"/>
    <property type="match status" value="1"/>
</dbReference>
<evidence type="ECO:0000313" key="26">
    <source>
        <dbReference type="EMBL" id="OXM43631.1"/>
    </source>
</evidence>
<evidence type="ECO:0000259" key="25">
    <source>
        <dbReference type="Pfam" id="PF18267"/>
    </source>
</evidence>
<dbReference type="EMBL" id="NMQU01000143">
    <property type="protein sequence ID" value="OXM43631.1"/>
    <property type="molecule type" value="Genomic_DNA"/>
</dbReference>
<dbReference type="EC" id="1.8.7.1" evidence="5"/>
<comment type="cofactor">
    <cofactor evidence="17">
        <name>[2Fe-2S] cluster</name>
        <dbReference type="ChEBI" id="CHEBI:190135"/>
    </cofactor>
</comment>
<dbReference type="InterPro" id="IPR007419">
    <property type="entry name" value="BFD-like_2Fe2S-bd_dom"/>
</dbReference>
<dbReference type="CDD" id="cd19943">
    <property type="entry name" value="NirB_Fer2_BFD-like_1"/>
    <property type="match status" value="1"/>
</dbReference>
<dbReference type="InterPro" id="IPR012744">
    <property type="entry name" value="Nitri_red_NirB"/>
</dbReference>
<dbReference type="UniPathway" id="UPA00653"/>
<dbReference type="GO" id="GO:0050660">
    <property type="term" value="F:flavin adenine dinucleotide binding"/>
    <property type="evidence" value="ECO:0007669"/>
    <property type="project" value="UniProtKB-UniRule"/>
</dbReference>
<comment type="cofactor">
    <cofactor evidence="20">
        <name>siroheme</name>
        <dbReference type="ChEBI" id="CHEBI:60052"/>
    </cofactor>
    <text evidence="20">Binds 1 siroheme per subunit.</text>
</comment>